<dbReference type="PANTHER" id="PTHR22891">
    <property type="entry name" value="EUKARYOTIC TRANSLATION INITIATION FACTOR 2C"/>
    <property type="match status" value="1"/>
</dbReference>
<organism evidence="2 3">
    <name type="scientific">Pristionchus mayeri</name>
    <dbReference type="NCBI Taxonomy" id="1317129"/>
    <lineage>
        <taxon>Eukaryota</taxon>
        <taxon>Metazoa</taxon>
        <taxon>Ecdysozoa</taxon>
        <taxon>Nematoda</taxon>
        <taxon>Chromadorea</taxon>
        <taxon>Rhabditida</taxon>
        <taxon>Rhabditina</taxon>
        <taxon>Diplogasteromorpha</taxon>
        <taxon>Diplogasteroidea</taxon>
        <taxon>Neodiplogasteridae</taxon>
        <taxon>Pristionchus</taxon>
    </lineage>
</organism>
<evidence type="ECO:0000259" key="1">
    <source>
        <dbReference type="PROSITE" id="PS50822"/>
    </source>
</evidence>
<gene>
    <name evidence="2" type="ORF">PMAYCL1PPCAC_33305</name>
</gene>
<dbReference type="AlphaFoldDB" id="A0AAN5DHL3"/>
<proteinExistence type="predicted"/>
<dbReference type="Proteomes" id="UP001328107">
    <property type="component" value="Unassembled WGS sequence"/>
</dbReference>
<sequence>MEANRIHVTIKKSSDTFQVSSSDLRASNADVLQALMAIVSIGTSQNLFWEFESFIIYKSGVFLMHPEQLQLRELQSGSDEKYIGHGFAKGVDIVGAEGGEPTIALTIDAKKTAFHYDYQVLAQKMTQMGMEHHTASLTRHLKGVTALVYYKGVYKAGQRERSVQIAGFGSPVKDTVIEVDGKKMKLADFVKQKYNTELKDLYLPCVFTKHHGTFSPETLMIAPNHRVRVEQMQKNVQKVIIKASASKPSDRKIEIGKLRRTINPPKELGMTVEAQPMRAAARILNSPAICTGRGEVRAKIHEESYVYFLQNGSWNVPKFVRGAGCENWTLAMIRTQGDRVDLERAADAIMKKSAELGMLLRYPKLVEVPANRREDEQTSEIVKKATQAGSTFVMLIAWSRINNHDALKKTELDYGIVTQQLKSETAGVLHSRPATLANVLKKTNEKLGGVNYTVASKDLPSWLLARSTLVVGMTIDHPRPQTKDEIENKAQPDRPAVISWGMNAVRGGEGQTEATHFSGGYFYAHPRECKLVPIQLETKKAAILRIVESFTKCRGVAPANVLLIRRINEGDQEVVLSEVGEWKAVLASMGVTPKIVVVTANLNHASRVFSTRLDEKARAMEQNLEAGLTLDTNITSPTQNEFLQKAHVPRQGTARPTKYNVLYCDEGLKISMDDIEVAMFALCHTHGVCDMTTALPTPLKISEKCTKRALNLFHHA</sequence>
<dbReference type="GO" id="GO:0003676">
    <property type="term" value="F:nucleic acid binding"/>
    <property type="evidence" value="ECO:0007669"/>
    <property type="project" value="InterPro"/>
</dbReference>
<dbReference type="SMART" id="SM00950">
    <property type="entry name" value="Piwi"/>
    <property type="match status" value="1"/>
</dbReference>
<comment type="caution">
    <text evidence="2">The sequence shown here is derived from an EMBL/GenBank/DDBJ whole genome shotgun (WGS) entry which is preliminary data.</text>
</comment>
<protein>
    <recommendedName>
        <fullName evidence="1">Piwi domain-containing protein</fullName>
    </recommendedName>
</protein>
<dbReference type="PROSITE" id="PS50822">
    <property type="entry name" value="PIWI"/>
    <property type="match status" value="1"/>
</dbReference>
<dbReference type="InterPro" id="IPR012337">
    <property type="entry name" value="RNaseH-like_sf"/>
</dbReference>
<dbReference type="InterPro" id="IPR036397">
    <property type="entry name" value="RNaseH_sf"/>
</dbReference>
<dbReference type="SUPFAM" id="SSF101690">
    <property type="entry name" value="PAZ domain"/>
    <property type="match status" value="1"/>
</dbReference>
<dbReference type="Gene3D" id="3.30.420.10">
    <property type="entry name" value="Ribonuclease H-like superfamily/Ribonuclease H"/>
    <property type="match status" value="1"/>
</dbReference>
<dbReference type="Gene3D" id="2.170.260.10">
    <property type="entry name" value="paz domain"/>
    <property type="match status" value="1"/>
</dbReference>
<dbReference type="Gene3D" id="3.40.50.2300">
    <property type="match status" value="1"/>
</dbReference>
<reference evidence="3" key="1">
    <citation type="submission" date="2022-10" db="EMBL/GenBank/DDBJ databases">
        <title>Genome assembly of Pristionchus species.</title>
        <authorList>
            <person name="Yoshida K."/>
            <person name="Sommer R.J."/>
        </authorList>
    </citation>
    <scope>NUCLEOTIDE SEQUENCE [LARGE SCALE GENOMIC DNA]</scope>
    <source>
        <strain evidence="3">RS5460</strain>
    </source>
</reference>
<dbReference type="EMBL" id="BTRK01000006">
    <property type="protein sequence ID" value="GMR63110.1"/>
    <property type="molecule type" value="Genomic_DNA"/>
</dbReference>
<dbReference type="Pfam" id="PF02171">
    <property type="entry name" value="Piwi"/>
    <property type="match status" value="1"/>
</dbReference>
<dbReference type="InterPro" id="IPR036085">
    <property type="entry name" value="PAZ_dom_sf"/>
</dbReference>
<dbReference type="InterPro" id="IPR003165">
    <property type="entry name" value="Piwi"/>
</dbReference>
<keyword evidence="3" id="KW-1185">Reference proteome</keyword>
<feature type="domain" description="Piwi" evidence="1">
    <location>
        <begin position="408"/>
        <end position="714"/>
    </location>
</feature>
<accession>A0AAN5DHL3</accession>
<name>A0AAN5DHL3_9BILA</name>
<evidence type="ECO:0000313" key="2">
    <source>
        <dbReference type="EMBL" id="GMR63110.1"/>
    </source>
</evidence>
<evidence type="ECO:0000313" key="3">
    <source>
        <dbReference type="Proteomes" id="UP001328107"/>
    </source>
</evidence>
<dbReference type="SUPFAM" id="SSF53098">
    <property type="entry name" value="Ribonuclease H-like"/>
    <property type="match status" value="1"/>
</dbReference>